<organism evidence="1 2">
    <name type="scientific">Nocardiopsis metallicus</name>
    <dbReference type="NCBI Taxonomy" id="179819"/>
    <lineage>
        <taxon>Bacteria</taxon>
        <taxon>Bacillati</taxon>
        <taxon>Actinomycetota</taxon>
        <taxon>Actinomycetes</taxon>
        <taxon>Streptosporangiales</taxon>
        <taxon>Nocardiopsidaceae</taxon>
        <taxon>Nocardiopsis</taxon>
    </lineage>
</organism>
<sequence length="388" mass="42419">MSTEQHTRGGFDAALSALDLAADPAALFGPLPAVGGTLPAGATAEYRRLARLLHPDAAPVGRSTEAANGFARLTEAWRYYRKAAEGGLGLDDITIATRERTYHVSQGGALVSGDVADLHPVRWREQARAPEPHAGRRSPAEGRWRDGVLKLPHAPIDNDLLLAEATALRRIREHGAERYRAFVPELVESVRHRDAATGVERRGNVLGLLSGFHTLAEVRRACPDGIDPRDAAWMWRRLLAALGNAHRAGVVHGSVVPEHVMIHPEAHGLVLVDWCYSVAATEPHTARHRTPTAQHVPAMVPNREEMYPPEVADRGPARPATDVYMATRCMEFVTGGRLPPRLKAFARGCSLPAPARRPDDAFALLGELDEALERCFGPRRFRPFHLPS</sequence>
<dbReference type="SUPFAM" id="SSF56112">
    <property type="entry name" value="Protein kinase-like (PK-like)"/>
    <property type="match status" value="1"/>
</dbReference>
<dbReference type="EMBL" id="JACHDO010000001">
    <property type="protein sequence ID" value="MBB5489198.1"/>
    <property type="molecule type" value="Genomic_DNA"/>
</dbReference>
<dbReference type="InterPro" id="IPR001623">
    <property type="entry name" value="DnaJ_domain"/>
</dbReference>
<protein>
    <recommendedName>
        <fullName evidence="3">Molecular chaperone DnaJ</fullName>
    </recommendedName>
</protein>
<keyword evidence="2" id="KW-1185">Reference proteome</keyword>
<accession>A0A840WGK9</accession>
<dbReference type="CDD" id="cd06257">
    <property type="entry name" value="DnaJ"/>
    <property type="match status" value="1"/>
</dbReference>
<dbReference type="Proteomes" id="UP000579647">
    <property type="component" value="Unassembled WGS sequence"/>
</dbReference>
<evidence type="ECO:0000313" key="1">
    <source>
        <dbReference type="EMBL" id="MBB5489198.1"/>
    </source>
</evidence>
<dbReference type="AlphaFoldDB" id="A0A840WGK9"/>
<gene>
    <name evidence="1" type="ORF">HNR07_000335</name>
</gene>
<dbReference type="Gene3D" id="1.10.510.10">
    <property type="entry name" value="Transferase(Phosphotransferase) domain 1"/>
    <property type="match status" value="1"/>
</dbReference>
<evidence type="ECO:0008006" key="3">
    <source>
        <dbReference type="Google" id="ProtNLM"/>
    </source>
</evidence>
<dbReference type="InterPro" id="IPR011009">
    <property type="entry name" value="Kinase-like_dom_sf"/>
</dbReference>
<dbReference type="RefSeq" id="WP_184360999.1">
    <property type="nucleotide sequence ID" value="NZ_BAAAKM010000083.1"/>
</dbReference>
<evidence type="ECO:0000313" key="2">
    <source>
        <dbReference type="Proteomes" id="UP000579647"/>
    </source>
</evidence>
<name>A0A840WGK9_9ACTN</name>
<proteinExistence type="predicted"/>
<reference evidence="1 2" key="1">
    <citation type="submission" date="2020-08" db="EMBL/GenBank/DDBJ databases">
        <title>Sequencing the genomes of 1000 actinobacteria strains.</title>
        <authorList>
            <person name="Klenk H.-P."/>
        </authorList>
    </citation>
    <scope>NUCLEOTIDE SEQUENCE [LARGE SCALE GENOMIC DNA]</scope>
    <source>
        <strain evidence="1 2">DSM 44598</strain>
    </source>
</reference>
<comment type="caution">
    <text evidence="1">The sequence shown here is derived from an EMBL/GenBank/DDBJ whole genome shotgun (WGS) entry which is preliminary data.</text>
</comment>